<keyword evidence="3" id="KW-0732">Signal</keyword>
<accession>A0A517SN42</accession>
<dbReference type="CDD" id="cd16027">
    <property type="entry name" value="SGSH"/>
    <property type="match status" value="1"/>
</dbReference>
<gene>
    <name evidence="5" type="ORF">SV7mr_00270</name>
</gene>
<dbReference type="InterPro" id="IPR017850">
    <property type="entry name" value="Alkaline_phosphatase_core_sf"/>
</dbReference>
<name>A0A517SN42_9BACT</name>
<sequence length="633" mass="71253" precursor="true">MKHLSLLAFLAIFSVFTAGRSAATEKSKQQQPNILWLFAEDTSPWMGCYGDPINEGQTPHIDGLAAKGVRFSRAYVPAPVCSACRSAMMGGMNQIRFNAHEHRSSRGPAKLHLPPNVKLLPQLMKDGGYFTFNLGKDDYNFVWDNAATYSLQSKRRSPIDWDQVKANQPFFGQIQTAGGKNNTTKFPADRKVDPKTVTVPPDYPQNDLYRETVAQHYDAIRQDDDFIGQVLEGLQAAGLAENTIVVYFGDHGANNLVRHKQMPTEGGLHVPFVVAGPSPWIPATSVRDDLVNLLDLSATTLTWAKLPVPNWYEGQDLFAQKLVPREYVAAAKDRLDHTIDRVRTIRTDRYRYTRNYKTDRIFLQPQYRDNRPFLQNLHQLYQSGELSPKLTEIYFGERPPEEFYDVQEDPSQINNLINDPKYAAEIERHRQLLAQWLSKGDAGEGEESEQELAYQANGKKWGEGVNPEYEVVRTDSDGDGLSDDWERINQRDPKDGRLQFHFDCGGWQTEGWNATQPEVGNIAGRLGYLDFVLAGGTATLKRDGLAADPQNNQGQLVVTLKAPPETKVTLISDGKRVSRTTQAQRTGQHAGFQPLLFPINWRDQVTSLELQFTGREDALVEVDSIEVANSIEE</sequence>
<dbReference type="SUPFAM" id="SSF53649">
    <property type="entry name" value="Alkaline phosphatase-like"/>
    <property type="match status" value="1"/>
</dbReference>
<dbReference type="Proteomes" id="UP000315003">
    <property type="component" value="Chromosome"/>
</dbReference>
<reference evidence="5 6" key="1">
    <citation type="submission" date="2019-02" db="EMBL/GenBank/DDBJ databases">
        <title>Deep-cultivation of Planctomycetes and their phenomic and genomic characterization uncovers novel biology.</title>
        <authorList>
            <person name="Wiegand S."/>
            <person name="Jogler M."/>
            <person name="Boedeker C."/>
            <person name="Pinto D."/>
            <person name="Vollmers J."/>
            <person name="Rivas-Marin E."/>
            <person name="Kohn T."/>
            <person name="Peeters S.H."/>
            <person name="Heuer A."/>
            <person name="Rast P."/>
            <person name="Oberbeckmann S."/>
            <person name="Bunk B."/>
            <person name="Jeske O."/>
            <person name="Meyerdierks A."/>
            <person name="Storesund J.E."/>
            <person name="Kallscheuer N."/>
            <person name="Luecker S."/>
            <person name="Lage O.M."/>
            <person name="Pohl T."/>
            <person name="Merkel B.J."/>
            <person name="Hornburger P."/>
            <person name="Mueller R.-W."/>
            <person name="Bruemmer F."/>
            <person name="Labrenz M."/>
            <person name="Spormann A.M."/>
            <person name="Op den Camp H."/>
            <person name="Overmann J."/>
            <person name="Amann R."/>
            <person name="Jetten M.S.M."/>
            <person name="Mascher T."/>
            <person name="Medema M.H."/>
            <person name="Devos D.P."/>
            <person name="Kaster A.-K."/>
            <person name="Ovreas L."/>
            <person name="Rohde M."/>
            <person name="Galperin M.Y."/>
            <person name="Jogler C."/>
        </authorList>
    </citation>
    <scope>NUCLEOTIDE SEQUENCE [LARGE SCALE GENOMIC DNA]</scope>
    <source>
        <strain evidence="5 6">SV_7m_r</strain>
    </source>
</reference>
<dbReference type="AlphaFoldDB" id="A0A517SN42"/>
<dbReference type="GO" id="GO:0004065">
    <property type="term" value="F:arylsulfatase activity"/>
    <property type="evidence" value="ECO:0007669"/>
    <property type="project" value="UniProtKB-EC"/>
</dbReference>
<keyword evidence="2 5" id="KW-0378">Hydrolase</keyword>
<proteinExistence type="inferred from homology"/>
<dbReference type="InterPro" id="IPR050738">
    <property type="entry name" value="Sulfatase"/>
</dbReference>
<dbReference type="RefSeq" id="WP_145268112.1">
    <property type="nucleotide sequence ID" value="NZ_CP036272.1"/>
</dbReference>
<dbReference type="InterPro" id="IPR000917">
    <property type="entry name" value="Sulfatase_N"/>
</dbReference>
<protein>
    <submittedName>
        <fullName evidence="5">Arylsulfatase</fullName>
        <ecNumber evidence="5">3.1.6.1</ecNumber>
    </submittedName>
</protein>
<keyword evidence="6" id="KW-1185">Reference proteome</keyword>
<dbReference type="PANTHER" id="PTHR42693:SF53">
    <property type="entry name" value="ENDO-4-O-SULFATASE"/>
    <property type="match status" value="1"/>
</dbReference>
<evidence type="ECO:0000313" key="5">
    <source>
        <dbReference type="EMBL" id="QDT57545.1"/>
    </source>
</evidence>
<evidence type="ECO:0000256" key="1">
    <source>
        <dbReference type="ARBA" id="ARBA00008779"/>
    </source>
</evidence>
<dbReference type="Gene3D" id="3.40.720.10">
    <property type="entry name" value="Alkaline Phosphatase, subunit A"/>
    <property type="match status" value="1"/>
</dbReference>
<dbReference type="Pfam" id="PF00884">
    <property type="entry name" value="Sulfatase"/>
    <property type="match status" value="1"/>
</dbReference>
<dbReference type="EMBL" id="CP036272">
    <property type="protein sequence ID" value="QDT57545.1"/>
    <property type="molecule type" value="Genomic_DNA"/>
</dbReference>
<comment type="similarity">
    <text evidence="1">Belongs to the sulfatase family.</text>
</comment>
<organism evidence="5 6">
    <name type="scientific">Stieleria bergensis</name>
    <dbReference type="NCBI Taxonomy" id="2528025"/>
    <lineage>
        <taxon>Bacteria</taxon>
        <taxon>Pseudomonadati</taxon>
        <taxon>Planctomycetota</taxon>
        <taxon>Planctomycetia</taxon>
        <taxon>Pirellulales</taxon>
        <taxon>Pirellulaceae</taxon>
        <taxon>Stieleria</taxon>
    </lineage>
</organism>
<dbReference type="OrthoDB" id="9771966at2"/>
<evidence type="ECO:0000313" key="6">
    <source>
        <dbReference type="Proteomes" id="UP000315003"/>
    </source>
</evidence>
<evidence type="ECO:0000259" key="4">
    <source>
        <dbReference type="Pfam" id="PF00884"/>
    </source>
</evidence>
<evidence type="ECO:0000256" key="2">
    <source>
        <dbReference type="ARBA" id="ARBA00022801"/>
    </source>
</evidence>
<evidence type="ECO:0000256" key="3">
    <source>
        <dbReference type="SAM" id="SignalP"/>
    </source>
</evidence>
<feature type="domain" description="Sulfatase N-terminal" evidence="4">
    <location>
        <begin position="32"/>
        <end position="305"/>
    </location>
</feature>
<dbReference type="EC" id="3.1.6.1" evidence="5"/>
<feature type="signal peptide" evidence="3">
    <location>
        <begin position="1"/>
        <end position="22"/>
    </location>
</feature>
<dbReference type="PANTHER" id="PTHR42693">
    <property type="entry name" value="ARYLSULFATASE FAMILY MEMBER"/>
    <property type="match status" value="1"/>
</dbReference>
<feature type="chain" id="PRO_5022015063" evidence="3">
    <location>
        <begin position="23"/>
        <end position="633"/>
    </location>
</feature>